<evidence type="ECO:0000313" key="2">
    <source>
        <dbReference type="Proteomes" id="UP001168096"/>
    </source>
</evidence>
<protein>
    <submittedName>
        <fullName evidence="1">Uncharacterized protein</fullName>
    </submittedName>
</protein>
<gene>
    <name evidence="1" type="ORF">QPK29_032910</name>
</gene>
<dbReference type="EMBL" id="JASNRB020000054">
    <property type="protein sequence ID" value="MFJ1472528.1"/>
    <property type="molecule type" value="Genomic_DNA"/>
</dbReference>
<dbReference type="Proteomes" id="UP001168096">
    <property type="component" value="Unassembled WGS sequence"/>
</dbReference>
<sequence>MQTNTMIRFSVVALTLSMAAGCAQSEPLVRSGSILMSDLAASSDINNVAVSPDGTLACVVGSYVKEREAAVYSTVTLVDLVQKKVGWTKQMPPPDAMANVYAVACRFQGDNVYVLANADAAHAMANNVGRVYVVKYSRNGDELKHAAIPVSTESRVAIDMLAHDGKLHVIGFGKDTDANNEYYSMFVATVDESLAFQTRMSKDGSYTQFAAVRAIGSHWYIGGDFYPKIVPKNDLPIYYANSKIKPGGGYVWSVRPQHKVVTASDNIATAIDDRATTYSLSQSRGTSSLIAVDASGHIAPAITYKSAFCKVDAFTPAGRGLVAIRQSCAGSGGTRGLVWIDPAAGAETALDVLGATPKFIMSDSRNWYGVGVNGRKQEFVFGRIEGQ</sequence>
<organism evidence="1 2">
    <name type="scientific">Massilia orientalis</name>
    <dbReference type="NCBI Taxonomy" id="3050128"/>
    <lineage>
        <taxon>Bacteria</taxon>
        <taxon>Pseudomonadati</taxon>
        <taxon>Pseudomonadota</taxon>
        <taxon>Betaproteobacteria</taxon>
        <taxon>Burkholderiales</taxon>
        <taxon>Oxalobacteraceae</taxon>
        <taxon>Telluria group</taxon>
        <taxon>Massilia</taxon>
    </lineage>
</organism>
<evidence type="ECO:0000313" key="1">
    <source>
        <dbReference type="EMBL" id="MFJ1472528.1"/>
    </source>
</evidence>
<reference evidence="1" key="1">
    <citation type="submission" date="2024-11" db="EMBL/GenBank/DDBJ databases">
        <title>Description of Massilia orientalis sp. nov., isolated from rhizosphere soil of Ageratina adenophora.</title>
        <authorList>
            <person name="Wang Y."/>
        </authorList>
    </citation>
    <scope>NUCLEOTIDE SEQUENCE</scope>
    <source>
        <strain evidence="1">YIM B02787</strain>
    </source>
</reference>
<accession>A0ACC7MM48</accession>
<keyword evidence="2" id="KW-1185">Reference proteome</keyword>
<comment type="caution">
    <text evidence="1">The sequence shown here is derived from an EMBL/GenBank/DDBJ whole genome shotgun (WGS) entry which is preliminary data.</text>
</comment>
<proteinExistence type="predicted"/>
<name>A0ACC7MM48_9BURK</name>